<comment type="caution">
    <text evidence="2">The sequence shown here is derived from an EMBL/GenBank/DDBJ whole genome shotgun (WGS) entry which is preliminary data.</text>
</comment>
<evidence type="ECO:0000313" key="3">
    <source>
        <dbReference type="Proteomes" id="UP000555564"/>
    </source>
</evidence>
<evidence type="ECO:0000259" key="1">
    <source>
        <dbReference type="PROSITE" id="PS50943"/>
    </source>
</evidence>
<gene>
    <name evidence="2" type="ORF">BJ992_001938</name>
</gene>
<dbReference type="Gene3D" id="1.10.260.40">
    <property type="entry name" value="lambda repressor-like DNA-binding domains"/>
    <property type="match status" value="1"/>
</dbReference>
<dbReference type="SUPFAM" id="SSF47413">
    <property type="entry name" value="lambda repressor-like DNA-binding domains"/>
    <property type="match status" value="1"/>
</dbReference>
<proteinExistence type="predicted"/>
<accession>A0A7X0IC65</accession>
<dbReference type="GO" id="GO:0003677">
    <property type="term" value="F:DNA binding"/>
    <property type="evidence" value="ECO:0007669"/>
    <property type="project" value="InterPro"/>
</dbReference>
<organism evidence="2 3">
    <name type="scientific">Sphaerisporangium rubeum</name>
    <dbReference type="NCBI Taxonomy" id="321317"/>
    <lineage>
        <taxon>Bacteria</taxon>
        <taxon>Bacillati</taxon>
        <taxon>Actinomycetota</taxon>
        <taxon>Actinomycetes</taxon>
        <taxon>Streptosporangiales</taxon>
        <taxon>Streptosporangiaceae</taxon>
        <taxon>Sphaerisporangium</taxon>
    </lineage>
</organism>
<protein>
    <submittedName>
        <fullName evidence="2">Transcriptional regulator with XRE-family HTH domain</fullName>
    </submittedName>
</protein>
<dbReference type="RefSeq" id="WP_184979623.1">
    <property type="nucleotide sequence ID" value="NZ_BAAALO010000037.1"/>
</dbReference>
<dbReference type="InterPro" id="IPR010982">
    <property type="entry name" value="Lambda_DNA-bd_dom_sf"/>
</dbReference>
<dbReference type="InterPro" id="IPR001387">
    <property type="entry name" value="Cro/C1-type_HTH"/>
</dbReference>
<dbReference type="InterPro" id="IPR043917">
    <property type="entry name" value="DUF5753"/>
</dbReference>
<feature type="domain" description="HTH cro/C1-type" evidence="1">
    <location>
        <begin position="18"/>
        <end position="72"/>
    </location>
</feature>
<dbReference type="PROSITE" id="PS50943">
    <property type="entry name" value="HTH_CROC1"/>
    <property type="match status" value="1"/>
</dbReference>
<dbReference type="Proteomes" id="UP000555564">
    <property type="component" value="Unassembled WGS sequence"/>
</dbReference>
<dbReference type="Pfam" id="PF13560">
    <property type="entry name" value="HTH_31"/>
    <property type="match status" value="1"/>
</dbReference>
<dbReference type="SMART" id="SM00530">
    <property type="entry name" value="HTH_XRE"/>
    <property type="match status" value="1"/>
</dbReference>
<keyword evidence="3" id="KW-1185">Reference proteome</keyword>
<evidence type="ECO:0000313" key="2">
    <source>
        <dbReference type="EMBL" id="MBB6472507.1"/>
    </source>
</evidence>
<reference evidence="2 3" key="1">
    <citation type="submission" date="2020-08" db="EMBL/GenBank/DDBJ databases">
        <title>Sequencing the genomes of 1000 actinobacteria strains.</title>
        <authorList>
            <person name="Klenk H.-P."/>
        </authorList>
    </citation>
    <scope>NUCLEOTIDE SEQUENCE [LARGE SCALE GENOMIC DNA]</scope>
    <source>
        <strain evidence="2 3">DSM 44936</strain>
    </source>
</reference>
<dbReference type="CDD" id="cd00093">
    <property type="entry name" value="HTH_XRE"/>
    <property type="match status" value="1"/>
</dbReference>
<sequence length="273" mass="30980">MIDIDPDESPRARFAYEVRRQRLAAGLTQKQLGRRLGFSTSSVAMVETSKFRPSRRFAELCDEAFGLDGVIVRLYVEVWPPPPPVPAHFQDWAVEEQRATALRFWAPLLIPGLLQTEAFARRVFSSSPDITPEEVETRVEGRMRRKAVFARPDPPAIMCLLDEGVLHRPVGGPVVMREQLEYLLELTHRPNITIQVVPHGAEVLSGLLGAYTIAEMRGNAYTVRVECQPQGRTVTDRAVIANNVRRYDVLRADAHPRHQSGRIIEEVVRQRWT</sequence>
<name>A0A7X0IC65_9ACTN</name>
<dbReference type="EMBL" id="JACHIU010000001">
    <property type="protein sequence ID" value="MBB6472507.1"/>
    <property type="molecule type" value="Genomic_DNA"/>
</dbReference>
<dbReference type="Pfam" id="PF19054">
    <property type="entry name" value="DUF5753"/>
    <property type="match status" value="1"/>
</dbReference>
<dbReference type="AlphaFoldDB" id="A0A7X0IC65"/>